<comment type="caution">
    <text evidence="1">The sequence shown here is derived from an EMBL/GenBank/DDBJ whole genome shotgun (WGS) entry which is preliminary data.</text>
</comment>
<evidence type="ECO:0000313" key="1">
    <source>
        <dbReference type="EMBL" id="KAK3691946.1"/>
    </source>
</evidence>
<protein>
    <submittedName>
        <fullName evidence="1">Uncharacterized protein</fullName>
    </submittedName>
</protein>
<gene>
    <name evidence="1" type="ORF">RRG08_066341</name>
</gene>
<keyword evidence="2" id="KW-1185">Reference proteome</keyword>
<accession>A0AAE0XES9</accession>
<sequence>MTEQAVLSVVIYASIGYRPSHTKAILTFFSLALSRLVPSCFINSHAEAGSLVATCDWSSALCYGRGLHNPFCRPSPPLQVSGCGHLNCTWP</sequence>
<proteinExistence type="predicted"/>
<dbReference type="Proteomes" id="UP001283361">
    <property type="component" value="Unassembled WGS sequence"/>
</dbReference>
<evidence type="ECO:0000313" key="2">
    <source>
        <dbReference type="Proteomes" id="UP001283361"/>
    </source>
</evidence>
<dbReference type="AlphaFoldDB" id="A0AAE0XES9"/>
<reference evidence="1" key="1">
    <citation type="journal article" date="2023" name="G3 (Bethesda)">
        <title>A reference genome for the long-term kleptoplast-retaining sea slug Elysia crispata morphotype clarki.</title>
        <authorList>
            <person name="Eastman K.E."/>
            <person name="Pendleton A.L."/>
            <person name="Shaikh M.A."/>
            <person name="Suttiyut T."/>
            <person name="Ogas R."/>
            <person name="Tomko P."/>
            <person name="Gavelis G."/>
            <person name="Widhalm J.R."/>
            <person name="Wisecaver J.H."/>
        </authorList>
    </citation>
    <scope>NUCLEOTIDE SEQUENCE</scope>
    <source>
        <strain evidence="1">ECLA1</strain>
    </source>
</reference>
<name>A0AAE0XES9_9GAST</name>
<organism evidence="1 2">
    <name type="scientific">Elysia crispata</name>
    <name type="common">lettuce slug</name>
    <dbReference type="NCBI Taxonomy" id="231223"/>
    <lineage>
        <taxon>Eukaryota</taxon>
        <taxon>Metazoa</taxon>
        <taxon>Spiralia</taxon>
        <taxon>Lophotrochozoa</taxon>
        <taxon>Mollusca</taxon>
        <taxon>Gastropoda</taxon>
        <taxon>Heterobranchia</taxon>
        <taxon>Euthyneura</taxon>
        <taxon>Panpulmonata</taxon>
        <taxon>Sacoglossa</taxon>
        <taxon>Placobranchoidea</taxon>
        <taxon>Plakobranchidae</taxon>
        <taxon>Elysia</taxon>
    </lineage>
</organism>
<dbReference type="EMBL" id="JAWDGP010008068">
    <property type="protein sequence ID" value="KAK3691946.1"/>
    <property type="molecule type" value="Genomic_DNA"/>
</dbReference>